<dbReference type="AlphaFoldDB" id="A0A0V1MQW9"/>
<sequence length="66" mass="7190">MGNFAFIRISPLMIKRLILFVGNSPLRPAPKASSAWACCAHLCSDPGRYPTIFSAGCATYQSLTIR</sequence>
<protein>
    <submittedName>
        <fullName evidence="1">Uncharacterized protein</fullName>
    </submittedName>
</protein>
<evidence type="ECO:0000313" key="2">
    <source>
        <dbReference type="Proteomes" id="UP000054843"/>
    </source>
</evidence>
<comment type="caution">
    <text evidence="1">The sequence shown here is derived from an EMBL/GenBank/DDBJ whole genome shotgun (WGS) entry which is preliminary data.</text>
</comment>
<organism evidence="1 2">
    <name type="scientific">Trichinella papuae</name>
    <dbReference type="NCBI Taxonomy" id="268474"/>
    <lineage>
        <taxon>Eukaryota</taxon>
        <taxon>Metazoa</taxon>
        <taxon>Ecdysozoa</taxon>
        <taxon>Nematoda</taxon>
        <taxon>Enoplea</taxon>
        <taxon>Dorylaimia</taxon>
        <taxon>Trichinellida</taxon>
        <taxon>Trichinellidae</taxon>
        <taxon>Trichinella</taxon>
    </lineage>
</organism>
<proteinExistence type="predicted"/>
<dbReference type="Proteomes" id="UP000054843">
    <property type="component" value="Unassembled WGS sequence"/>
</dbReference>
<dbReference type="EMBL" id="JYDO01000054">
    <property type="protein sequence ID" value="KRZ74184.1"/>
    <property type="molecule type" value="Genomic_DNA"/>
</dbReference>
<keyword evidence="2" id="KW-1185">Reference proteome</keyword>
<reference evidence="1 2" key="1">
    <citation type="submission" date="2015-01" db="EMBL/GenBank/DDBJ databases">
        <title>Evolution of Trichinella species and genotypes.</title>
        <authorList>
            <person name="Korhonen P.K."/>
            <person name="Edoardo P."/>
            <person name="Giuseppe L.R."/>
            <person name="Gasser R.B."/>
        </authorList>
    </citation>
    <scope>NUCLEOTIDE SEQUENCE [LARGE SCALE GENOMIC DNA]</scope>
    <source>
        <strain evidence="1">ISS1980</strain>
    </source>
</reference>
<accession>A0A0V1MQW9</accession>
<gene>
    <name evidence="1" type="ORF">T10_485</name>
</gene>
<evidence type="ECO:0000313" key="1">
    <source>
        <dbReference type="EMBL" id="KRZ74184.1"/>
    </source>
</evidence>
<name>A0A0V1MQW9_9BILA</name>